<gene>
    <name evidence="1" type="ORF">SMTD_LOCUS15773</name>
</gene>
<reference evidence="1 2" key="1">
    <citation type="submission" date="2018-11" db="EMBL/GenBank/DDBJ databases">
        <authorList>
            <consortium name="Pathogen Informatics"/>
        </authorList>
    </citation>
    <scope>NUCLEOTIDE SEQUENCE [LARGE SCALE GENOMIC DNA]</scope>
    <source>
        <strain>Denwood</strain>
        <strain evidence="2">Zambia</strain>
    </source>
</reference>
<name>A0A183PN37_9TREM</name>
<dbReference type="AlphaFoldDB" id="A0A183PN37"/>
<dbReference type="EMBL" id="UZAL01036279">
    <property type="protein sequence ID" value="VDP69461.1"/>
    <property type="molecule type" value="Genomic_DNA"/>
</dbReference>
<evidence type="ECO:0000313" key="1">
    <source>
        <dbReference type="EMBL" id="VDP69461.1"/>
    </source>
</evidence>
<dbReference type="Proteomes" id="UP000269396">
    <property type="component" value="Unassembled WGS sequence"/>
</dbReference>
<evidence type="ECO:0000313" key="2">
    <source>
        <dbReference type="Proteomes" id="UP000269396"/>
    </source>
</evidence>
<proteinExistence type="predicted"/>
<sequence>MTGGSARSTKLQSATSFIIGCVYLYTVGVPGAAFEQPHMLTFIGDLKPHSLGYLKDPLSRKIVCVCANCVFDNFF</sequence>
<dbReference type="PROSITE" id="PS51257">
    <property type="entry name" value="PROKAR_LIPOPROTEIN"/>
    <property type="match status" value="1"/>
</dbReference>
<keyword evidence="2" id="KW-1185">Reference proteome</keyword>
<accession>A0A183PN37</accession>
<protein>
    <submittedName>
        <fullName evidence="1">Uncharacterized protein</fullName>
    </submittedName>
</protein>
<organism evidence="1 2">
    <name type="scientific">Schistosoma mattheei</name>
    <dbReference type="NCBI Taxonomy" id="31246"/>
    <lineage>
        <taxon>Eukaryota</taxon>
        <taxon>Metazoa</taxon>
        <taxon>Spiralia</taxon>
        <taxon>Lophotrochozoa</taxon>
        <taxon>Platyhelminthes</taxon>
        <taxon>Trematoda</taxon>
        <taxon>Digenea</taxon>
        <taxon>Strigeidida</taxon>
        <taxon>Schistosomatoidea</taxon>
        <taxon>Schistosomatidae</taxon>
        <taxon>Schistosoma</taxon>
    </lineage>
</organism>